<keyword evidence="2" id="KW-0378">Hydrolase</keyword>
<sequence>MKPIESSTQLVWVTDPHFDFLETDQIDRFLGKLATVSRDSGDGVVVMTGDIATGKTLAEILRIIHEAIPRVFFVLGNHDAYGGRITEAREIADRFPGYLTTRTQPVVLTPTTCLMGHDGWADGRAGNYHASPLMLSDYVLIKELAGLSREERFYQLNVLGDLAGASVRASLPRVLAIRSHVILATHVPPFQEACWYKGKISNDNWAPHFSSRIMGQILVEVMMAYPDKRLTVLCGHTHSPGVYRPTENIAVYTGGAVYGQPEIQAIFSADDTDIDFEP</sequence>
<evidence type="ECO:0000256" key="1">
    <source>
        <dbReference type="ARBA" id="ARBA00022723"/>
    </source>
</evidence>
<dbReference type="PANTHER" id="PTHR31302">
    <property type="entry name" value="TRANSMEMBRANE PROTEIN WITH METALLOPHOSPHOESTERASE DOMAIN-RELATED"/>
    <property type="match status" value="1"/>
</dbReference>
<dbReference type="InterPro" id="IPR004843">
    <property type="entry name" value="Calcineurin-like_PHP"/>
</dbReference>
<protein>
    <submittedName>
        <fullName evidence="4">Calcineurin-like phosphoesterase superfamily domain-containing protein</fullName>
    </submittedName>
</protein>
<dbReference type="InterPro" id="IPR029052">
    <property type="entry name" value="Metallo-depent_PP-like"/>
</dbReference>
<dbReference type="GO" id="GO:0009245">
    <property type="term" value="P:lipid A biosynthetic process"/>
    <property type="evidence" value="ECO:0007669"/>
    <property type="project" value="TreeGrafter"/>
</dbReference>
<dbReference type="Pfam" id="PF00149">
    <property type="entry name" value="Metallophos"/>
    <property type="match status" value="1"/>
</dbReference>
<dbReference type="CDD" id="cd00838">
    <property type="entry name" value="MPP_superfamily"/>
    <property type="match status" value="1"/>
</dbReference>
<dbReference type="GO" id="GO:0008758">
    <property type="term" value="F:UDP-2,3-diacylglucosamine hydrolase activity"/>
    <property type="evidence" value="ECO:0007669"/>
    <property type="project" value="TreeGrafter"/>
</dbReference>
<evidence type="ECO:0000313" key="5">
    <source>
        <dbReference type="EMBL" id="VFJ98282.1"/>
    </source>
</evidence>
<accession>A0A450V088</accession>
<evidence type="ECO:0000259" key="3">
    <source>
        <dbReference type="Pfam" id="PF00149"/>
    </source>
</evidence>
<feature type="domain" description="Calcineurin-like phosphoesterase" evidence="3">
    <location>
        <begin position="11"/>
        <end position="240"/>
    </location>
</feature>
<dbReference type="EMBL" id="CAADFI010000130">
    <property type="protein sequence ID" value="VFJ98282.1"/>
    <property type="molecule type" value="Genomic_DNA"/>
</dbReference>
<gene>
    <name evidence="4" type="ORF">BECKH772A_GA0070896_101328</name>
    <name evidence="5" type="ORF">BECKH772B_GA0070898_101308</name>
    <name evidence="6" type="ORF">BECKH772C_GA0070978_101288</name>
</gene>
<dbReference type="GO" id="GO:0046872">
    <property type="term" value="F:metal ion binding"/>
    <property type="evidence" value="ECO:0007669"/>
    <property type="project" value="UniProtKB-KW"/>
</dbReference>
<dbReference type="PANTHER" id="PTHR31302:SF31">
    <property type="entry name" value="PHOSPHODIESTERASE YAEI"/>
    <property type="match status" value="1"/>
</dbReference>
<evidence type="ECO:0000256" key="2">
    <source>
        <dbReference type="ARBA" id="ARBA00022801"/>
    </source>
</evidence>
<dbReference type="EMBL" id="CAADFJ010000128">
    <property type="protein sequence ID" value="VFK03422.1"/>
    <property type="molecule type" value="Genomic_DNA"/>
</dbReference>
<dbReference type="AlphaFoldDB" id="A0A450V088"/>
<dbReference type="GO" id="GO:0016020">
    <property type="term" value="C:membrane"/>
    <property type="evidence" value="ECO:0007669"/>
    <property type="project" value="GOC"/>
</dbReference>
<keyword evidence="1" id="KW-0479">Metal-binding</keyword>
<evidence type="ECO:0000313" key="6">
    <source>
        <dbReference type="EMBL" id="VFK03422.1"/>
    </source>
</evidence>
<reference evidence="4" key="1">
    <citation type="submission" date="2019-02" db="EMBL/GenBank/DDBJ databases">
        <authorList>
            <person name="Gruber-Vodicka R. H."/>
            <person name="Seah K. B. B."/>
        </authorList>
    </citation>
    <scope>NUCLEOTIDE SEQUENCE</scope>
    <source>
        <strain evidence="6">BECK_SA2B12</strain>
        <strain evidence="4">BECK_SA2B15</strain>
        <strain evidence="5">BECK_SA2B20</strain>
    </source>
</reference>
<dbReference type="SUPFAM" id="SSF56300">
    <property type="entry name" value="Metallo-dependent phosphatases"/>
    <property type="match status" value="1"/>
</dbReference>
<name>A0A450V088_9GAMM</name>
<dbReference type="Gene3D" id="3.60.21.10">
    <property type="match status" value="1"/>
</dbReference>
<dbReference type="InterPro" id="IPR051158">
    <property type="entry name" value="Metallophosphoesterase_sf"/>
</dbReference>
<evidence type="ECO:0000313" key="4">
    <source>
        <dbReference type="EMBL" id="VFJ98106.1"/>
    </source>
</evidence>
<organism evidence="4">
    <name type="scientific">Candidatus Kentrum eta</name>
    <dbReference type="NCBI Taxonomy" id="2126337"/>
    <lineage>
        <taxon>Bacteria</taxon>
        <taxon>Pseudomonadati</taxon>
        <taxon>Pseudomonadota</taxon>
        <taxon>Gammaproteobacteria</taxon>
        <taxon>Candidatus Kentrum</taxon>
    </lineage>
</organism>
<proteinExistence type="predicted"/>
<dbReference type="EMBL" id="CAADFG010000132">
    <property type="protein sequence ID" value="VFJ98106.1"/>
    <property type="molecule type" value="Genomic_DNA"/>
</dbReference>